<protein>
    <submittedName>
        <fullName evidence="1">Uncharacterized protein</fullName>
    </submittedName>
</protein>
<dbReference type="Proteomes" id="UP000245698">
    <property type="component" value="Unassembled WGS sequence"/>
</dbReference>
<sequence length="45" mass="4911">MAGVQVLTSPIETDFITMNGDNLKESGHDRRIGILLDRIDVLAGK</sequence>
<organism evidence="1 2">
    <name type="scientific">Mesorhizobium delmotii</name>
    <dbReference type="NCBI Taxonomy" id="1631247"/>
    <lineage>
        <taxon>Bacteria</taxon>
        <taxon>Pseudomonadati</taxon>
        <taxon>Pseudomonadota</taxon>
        <taxon>Alphaproteobacteria</taxon>
        <taxon>Hyphomicrobiales</taxon>
        <taxon>Phyllobacteriaceae</taxon>
        <taxon>Mesorhizobium</taxon>
    </lineage>
</organism>
<dbReference type="AlphaFoldDB" id="A0A2P9AWV2"/>
<dbReference type="EMBL" id="FUIG01000103">
    <property type="protein sequence ID" value="SJM35637.1"/>
    <property type="molecule type" value="Genomic_DNA"/>
</dbReference>
<proteinExistence type="predicted"/>
<reference evidence="2" key="1">
    <citation type="submission" date="2016-12" db="EMBL/GenBank/DDBJ databases">
        <authorList>
            <person name="Brunel B."/>
        </authorList>
    </citation>
    <scope>NUCLEOTIDE SEQUENCE [LARGE SCALE GENOMIC DNA]</scope>
</reference>
<name>A0A2P9AWV2_9HYPH</name>
<accession>A0A2P9AWV2</accession>
<evidence type="ECO:0000313" key="2">
    <source>
        <dbReference type="Proteomes" id="UP000245698"/>
    </source>
</evidence>
<evidence type="ECO:0000313" key="1">
    <source>
        <dbReference type="EMBL" id="SJM35637.1"/>
    </source>
</evidence>
<gene>
    <name evidence="1" type="ORF">BQ8482_90012</name>
</gene>
<keyword evidence="2" id="KW-1185">Reference proteome</keyword>